<feature type="region of interest" description="Disordered" evidence="14">
    <location>
        <begin position="697"/>
        <end position="721"/>
    </location>
</feature>
<dbReference type="Pfam" id="PF03717">
    <property type="entry name" value="PBP_dimer"/>
    <property type="match status" value="1"/>
</dbReference>
<keyword evidence="10 15" id="KW-1133">Transmembrane helix</keyword>
<dbReference type="GO" id="GO:0009002">
    <property type="term" value="F:serine-type D-Ala-D-Ala carboxypeptidase activity"/>
    <property type="evidence" value="ECO:0007669"/>
    <property type="project" value="UniProtKB-EC"/>
</dbReference>
<evidence type="ECO:0000256" key="8">
    <source>
        <dbReference type="ARBA" id="ARBA00022960"/>
    </source>
</evidence>
<dbReference type="EMBL" id="WOCA01000001">
    <property type="protein sequence ID" value="MUK87116.1"/>
    <property type="molecule type" value="Genomic_DNA"/>
</dbReference>
<evidence type="ECO:0000256" key="2">
    <source>
        <dbReference type="ARBA" id="ARBA00004236"/>
    </source>
</evidence>
<name>A0A6N8FEK5_9BACI</name>
<dbReference type="Gene3D" id="3.40.710.10">
    <property type="entry name" value="DD-peptidase/beta-lactamase superfamily"/>
    <property type="match status" value="1"/>
</dbReference>
<comment type="subcellular location">
    <subcellularLocation>
        <location evidence="2">Cell membrane</location>
    </subcellularLocation>
    <subcellularLocation>
        <location evidence="1">Membrane</location>
        <topology evidence="1">Single-pass membrane protein</topology>
    </subcellularLocation>
</comment>
<evidence type="ECO:0000256" key="6">
    <source>
        <dbReference type="ARBA" id="ARBA00022475"/>
    </source>
</evidence>
<dbReference type="InterPro" id="IPR012338">
    <property type="entry name" value="Beta-lactam/transpept-like"/>
</dbReference>
<evidence type="ECO:0000256" key="3">
    <source>
        <dbReference type="ARBA" id="ARBA00004752"/>
    </source>
</evidence>
<dbReference type="UniPathway" id="UPA00219"/>
<organism evidence="18 19">
    <name type="scientific">Ornithinibacillus caprae</name>
    <dbReference type="NCBI Taxonomy" id="2678566"/>
    <lineage>
        <taxon>Bacteria</taxon>
        <taxon>Bacillati</taxon>
        <taxon>Bacillota</taxon>
        <taxon>Bacilli</taxon>
        <taxon>Bacillales</taxon>
        <taxon>Bacillaceae</taxon>
        <taxon>Ornithinibacillus</taxon>
    </lineage>
</organism>
<dbReference type="SUPFAM" id="SSF56519">
    <property type="entry name" value="Penicillin binding protein dimerisation domain"/>
    <property type="match status" value="1"/>
</dbReference>
<dbReference type="AlphaFoldDB" id="A0A6N8FEK5"/>
<dbReference type="SUPFAM" id="SSF56601">
    <property type="entry name" value="beta-lactamase/transpeptidase-like"/>
    <property type="match status" value="1"/>
</dbReference>
<evidence type="ECO:0000256" key="14">
    <source>
        <dbReference type="SAM" id="MobiDB-lite"/>
    </source>
</evidence>
<dbReference type="Pfam" id="PF00905">
    <property type="entry name" value="Transpeptidase"/>
    <property type="match status" value="1"/>
</dbReference>
<evidence type="ECO:0000256" key="5">
    <source>
        <dbReference type="ARBA" id="ARBA00012448"/>
    </source>
</evidence>
<evidence type="ECO:0000256" key="12">
    <source>
        <dbReference type="ARBA" id="ARBA00023316"/>
    </source>
</evidence>
<evidence type="ECO:0000259" key="16">
    <source>
        <dbReference type="Pfam" id="PF00905"/>
    </source>
</evidence>
<comment type="similarity">
    <text evidence="4">Belongs to the transpeptidase family.</text>
</comment>
<dbReference type="Gene3D" id="3.90.1310.10">
    <property type="entry name" value="Penicillin-binding protein 2a (Domain 2)"/>
    <property type="match status" value="1"/>
</dbReference>
<dbReference type="Gene3D" id="1.10.10.1230">
    <property type="entry name" value="Penicillin-binding protein, N-terminal non-catalytic domain, head sub-domain"/>
    <property type="match status" value="1"/>
</dbReference>
<keyword evidence="8" id="KW-0133">Cell shape</keyword>
<comment type="caution">
    <text evidence="18">The sequence shown here is derived from an EMBL/GenBank/DDBJ whole genome shotgun (WGS) entry which is preliminary data.</text>
</comment>
<dbReference type="PANTHER" id="PTHR30627">
    <property type="entry name" value="PEPTIDOGLYCAN D,D-TRANSPEPTIDASE"/>
    <property type="match status" value="1"/>
</dbReference>
<feature type="transmembrane region" description="Helical" evidence="15">
    <location>
        <begin position="12"/>
        <end position="35"/>
    </location>
</feature>
<dbReference type="GO" id="GO:0071972">
    <property type="term" value="F:peptidoglycan L,D-transpeptidase activity"/>
    <property type="evidence" value="ECO:0007669"/>
    <property type="project" value="TreeGrafter"/>
</dbReference>
<dbReference type="EC" id="3.4.16.4" evidence="5"/>
<evidence type="ECO:0000256" key="11">
    <source>
        <dbReference type="ARBA" id="ARBA00023136"/>
    </source>
</evidence>
<dbReference type="GO" id="GO:0005886">
    <property type="term" value="C:plasma membrane"/>
    <property type="evidence" value="ECO:0007669"/>
    <property type="project" value="UniProtKB-SubCell"/>
</dbReference>
<dbReference type="GO" id="GO:0071555">
    <property type="term" value="P:cell wall organization"/>
    <property type="evidence" value="ECO:0007669"/>
    <property type="project" value="UniProtKB-KW"/>
</dbReference>
<dbReference type="PANTHER" id="PTHR30627:SF2">
    <property type="entry name" value="PEPTIDOGLYCAN D,D-TRANSPEPTIDASE MRDA"/>
    <property type="match status" value="1"/>
</dbReference>
<dbReference type="Proteomes" id="UP000469125">
    <property type="component" value="Unassembled WGS sequence"/>
</dbReference>
<dbReference type="InterPro" id="IPR050515">
    <property type="entry name" value="Beta-lactam/transpept"/>
</dbReference>
<keyword evidence="6" id="KW-1003">Cell membrane</keyword>
<keyword evidence="12" id="KW-0961">Cell wall biogenesis/degradation</keyword>
<dbReference type="RefSeq" id="WP_155666519.1">
    <property type="nucleotide sequence ID" value="NZ_WOCA01000001.1"/>
</dbReference>
<evidence type="ECO:0000256" key="7">
    <source>
        <dbReference type="ARBA" id="ARBA00022692"/>
    </source>
</evidence>
<dbReference type="InterPro" id="IPR001460">
    <property type="entry name" value="PCN-bd_Tpept"/>
</dbReference>
<comment type="catalytic activity">
    <reaction evidence="13">
        <text>Preferential cleavage: (Ac)2-L-Lys-D-Ala-|-D-Ala. Also transpeptidation of peptidyl-alanyl moieties that are N-acyl substituents of D-alanine.</text>
        <dbReference type="EC" id="3.4.16.4"/>
    </reaction>
</comment>
<sequence length="721" mass="81804">MKKTKKKRAQLPFRLNILFFIVFLLFSVLILQLGVVQILNGESFQEEIDRTIQDTTKIPVPRGKMYDRFGNVIVDNKPLYAITYTPPKGVQAKDKLDVAEKLSQYISMLDNCEGIEDSSELEACEYNRDKQLKSITERNKKEYWYLKNQEEADSRLSLEEAAEMSNSDAYNETLKRITEDEISNFTEEELEVILIKKELDKAYSLTPQIVKNENVTPEEYAQVAEHLDELPGINASTDWNREYPYDVTFKNILGSITTQDTGILADKEQYYLTRGYSRNDRVGQSGLEEQYEEVLRGRKEQIKYTTSKNGSVLGVETVVQGERGKDLVLTVDMEFQQRVDDILRKELNTAISEQPSQNQHLEDALAVVLDPQTGEILAISGQRYDRDEREFQDVSFRTLYDAHRPGSTIKGATILAGFESGAISPGYTIYDSPVVIKGSSPKSSLNKNIGTVDDRGALKYSSNVYMFHTAMRIGGQFNFKNGDPLVFQGDYFQRMRNYFYQLGLGVKTGIDFPYEATGYVGESRAGQLLDYAIGQYDTYTTIQLAQYVATIANDGYRVRPHFLKEIRMPEASDEQLGPVYRSVNTEVLNRIDMSEAYIDRVQEGFRQVFQEQGGTAYSTFGNKDYDPVGKTGTAENDLYKDGKRYETINLTMVAYAPSENPEIAVAVVVPNLGLNNNHPINRLITEGIMDSYFELQEERANGDTSAKDVEEGQDKTEEADE</sequence>
<evidence type="ECO:0000313" key="18">
    <source>
        <dbReference type="EMBL" id="MUK87116.1"/>
    </source>
</evidence>
<evidence type="ECO:0000256" key="1">
    <source>
        <dbReference type="ARBA" id="ARBA00004167"/>
    </source>
</evidence>
<proteinExistence type="inferred from homology"/>
<evidence type="ECO:0000313" key="19">
    <source>
        <dbReference type="Proteomes" id="UP000469125"/>
    </source>
</evidence>
<evidence type="ECO:0000256" key="10">
    <source>
        <dbReference type="ARBA" id="ARBA00022989"/>
    </source>
</evidence>
<dbReference type="GO" id="GO:0009252">
    <property type="term" value="P:peptidoglycan biosynthetic process"/>
    <property type="evidence" value="ECO:0007669"/>
    <property type="project" value="UniProtKB-UniPathway"/>
</dbReference>
<dbReference type="InterPro" id="IPR005311">
    <property type="entry name" value="PBP_dimer"/>
</dbReference>
<evidence type="ECO:0000256" key="15">
    <source>
        <dbReference type="SAM" id="Phobius"/>
    </source>
</evidence>
<keyword evidence="7 15" id="KW-0812">Transmembrane</keyword>
<keyword evidence="9" id="KW-0573">Peptidoglycan synthesis</keyword>
<evidence type="ECO:0000256" key="13">
    <source>
        <dbReference type="ARBA" id="ARBA00034000"/>
    </source>
</evidence>
<keyword evidence="19" id="KW-1185">Reference proteome</keyword>
<keyword evidence="11 15" id="KW-0472">Membrane</keyword>
<protein>
    <recommendedName>
        <fullName evidence="5">serine-type D-Ala-D-Ala carboxypeptidase</fullName>
        <ecNumber evidence="5">3.4.16.4</ecNumber>
    </recommendedName>
</protein>
<evidence type="ECO:0000256" key="4">
    <source>
        <dbReference type="ARBA" id="ARBA00007171"/>
    </source>
</evidence>
<dbReference type="InterPro" id="IPR036138">
    <property type="entry name" value="PBP_dimer_sf"/>
</dbReference>
<evidence type="ECO:0000256" key="9">
    <source>
        <dbReference type="ARBA" id="ARBA00022984"/>
    </source>
</evidence>
<gene>
    <name evidence="18" type="ORF">GMD78_01720</name>
</gene>
<reference evidence="18 19" key="1">
    <citation type="submission" date="2019-11" db="EMBL/GenBank/DDBJ databases">
        <authorList>
            <person name="Li X."/>
        </authorList>
    </citation>
    <scope>NUCLEOTIDE SEQUENCE [LARGE SCALE GENOMIC DNA]</scope>
    <source>
        <strain evidence="18 19">L9</strain>
    </source>
</reference>
<evidence type="ECO:0000259" key="17">
    <source>
        <dbReference type="Pfam" id="PF03717"/>
    </source>
</evidence>
<feature type="domain" description="Penicillin-binding protein transpeptidase" evidence="16">
    <location>
        <begin position="365"/>
        <end position="677"/>
    </location>
</feature>
<dbReference type="GO" id="GO:0008658">
    <property type="term" value="F:penicillin binding"/>
    <property type="evidence" value="ECO:0007669"/>
    <property type="project" value="InterPro"/>
</dbReference>
<feature type="domain" description="Penicillin-binding protein dimerisation" evidence="17">
    <location>
        <begin position="57"/>
        <end position="314"/>
    </location>
</feature>
<comment type="pathway">
    <text evidence="3">Cell wall biogenesis; peptidoglycan biosynthesis.</text>
</comment>
<accession>A0A6N8FEK5</accession>
<dbReference type="GO" id="GO:0008360">
    <property type="term" value="P:regulation of cell shape"/>
    <property type="evidence" value="ECO:0007669"/>
    <property type="project" value="UniProtKB-KW"/>
</dbReference>